<dbReference type="GO" id="GO:0000978">
    <property type="term" value="F:RNA polymerase II cis-regulatory region sequence-specific DNA binding"/>
    <property type="evidence" value="ECO:0007669"/>
    <property type="project" value="TreeGrafter"/>
</dbReference>
<dbReference type="OMA" id="MQYVNYM"/>
<dbReference type="PANTHER" id="PTHR24340:SF111">
    <property type="entry name" value="HOMEOBOX DOMAIN-CONTAINING PROTEIN"/>
    <property type="match status" value="1"/>
</dbReference>
<dbReference type="PANTHER" id="PTHR24340">
    <property type="entry name" value="HOMEOBOX PROTEIN NKX"/>
    <property type="match status" value="1"/>
</dbReference>
<evidence type="ECO:0000256" key="4">
    <source>
        <dbReference type="ARBA" id="ARBA00023242"/>
    </source>
</evidence>
<dbReference type="PROSITE" id="PS50071">
    <property type="entry name" value="HOMEOBOX_2"/>
    <property type="match status" value="1"/>
</dbReference>
<comment type="subcellular location">
    <subcellularLocation>
        <location evidence="1 5 6">Nucleus</location>
    </subcellularLocation>
</comment>
<evidence type="ECO:0000256" key="3">
    <source>
        <dbReference type="ARBA" id="ARBA00023155"/>
    </source>
</evidence>
<keyword evidence="10" id="KW-1185">Reference proteome</keyword>
<dbReference type="Gene3D" id="1.10.10.60">
    <property type="entry name" value="Homeodomain-like"/>
    <property type="match status" value="1"/>
</dbReference>
<feature type="compositionally biased region" description="Polar residues" evidence="7">
    <location>
        <begin position="243"/>
        <end position="257"/>
    </location>
</feature>
<dbReference type="GO" id="GO:0030154">
    <property type="term" value="P:cell differentiation"/>
    <property type="evidence" value="ECO:0007669"/>
    <property type="project" value="TreeGrafter"/>
</dbReference>
<evidence type="ECO:0000256" key="7">
    <source>
        <dbReference type="SAM" id="MobiDB-lite"/>
    </source>
</evidence>
<dbReference type="GO" id="GO:0005634">
    <property type="term" value="C:nucleus"/>
    <property type="evidence" value="ECO:0007669"/>
    <property type="project" value="UniProtKB-SubCell"/>
</dbReference>
<dbReference type="Pfam" id="PF00046">
    <property type="entry name" value="Homeodomain"/>
    <property type="match status" value="1"/>
</dbReference>
<dbReference type="Proteomes" id="UP000053097">
    <property type="component" value="Unassembled WGS sequence"/>
</dbReference>
<dbReference type="InterPro" id="IPR050394">
    <property type="entry name" value="Homeobox_NK-like"/>
</dbReference>
<reference evidence="9 10" key="1">
    <citation type="journal article" date="2014" name="Curr. Biol.">
        <title>The genome of the clonal raider ant Cerapachys biroi.</title>
        <authorList>
            <person name="Oxley P.R."/>
            <person name="Ji L."/>
            <person name="Fetter-Pruneda I."/>
            <person name="McKenzie S.K."/>
            <person name="Li C."/>
            <person name="Hu H."/>
            <person name="Zhang G."/>
            <person name="Kronauer D.J."/>
        </authorList>
    </citation>
    <scope>NUCLEOTIDE SEQUENCE [LARGE SCALE GENOMIC DNA]</scope>
</reference>
<evidence type="ECO:0000256" key="5">
    <source>
        <dbReference type="PROSITE-ProRule" id="PRU00108"/>
    </source>
</evidence>
<feature type="DNA-binding region" description="Homeobox" evidence="5">
    <location>
        <begin position="116"/>
        <end position="175"/>
    </location>
</feature>
<dbReference type="InterPro" id="IPR009057">
    <property type="entry name" value="Homeodomain-like_sf"/>
</dbReference>
<dbReference type="SUPFAM" id="SSF46689">
    <property type="entry name" value="Homeodomain-like"/>
    <property type="match status" value="1"/>
</dbReference>
<evidence type="ECO:0000259" key="8">
    <source>
        <dbReference type="PROSITE" id="PS50071"/>
    </source>
</evidence>
<sequence>MLSSSVSTPFSVRDILSEDQQQLGVMDYAHHQNQIQQQHVHQDYYSYNVVPENSWEMEKFKEQPMPSYQHYSDLSHVHQLSQVIPPYQETSITEDGNIVTSSKTELRKSQSGKRTKRKPRVLFSQTQVYELEQRFKQQRYLSAPEREMLAQTLKLTSTQVKIWFQNRRYKNKRARIEDAEKLQAQNMKNQPPKKITVPILIKDGKPNVQESYSGPYWPNIRSDLGAPMQTDFRTSDIRLSPDFRSNSSEMRIDSSISPEYKPDVNAEMPGRSSLNDITDRQHVLSPEYRSSFVTEAPASVHDCNRLIKTEFKACASGNETTTSYPDLKNVQSDRRMSMDVSNNGEYGFSNYLTPSNYQMQYVNYMEQVPLDQNLQRLWLSREHDGSSGSQVVAATAPGTTSVVGTPAQQNDVVAAATGWNFYETYLTSRSTAAGATVPFRFNLAGRSGAGAALPVRSSVRSSAVLFLPLLLRLRLFFPAFHVGFSIPIQRGASEPNYYDSSPPDSVGPFDLPPFSMIPRYLGRLRCPAGLGGGTPCAVEEERTVRPCVCVIRVTGGREGPRGTRNFRGENRVGRNGNAINYPSMRIFSRKIYACPRPTSADRSATALVSFLRLA</sequence>
<name>A0A026WRQ6_OOCBI</name>
<dbReference type="InterPro" id="IPR020479">
    <property type="entry name" value="HD_metazoa"/>
</dbReference>
<dbReference type="CDD" id="cd00086">
    <property type="entry name" value="homeodomain"/>
    <property type="match status" value="1"/>
</dbReference>
<dbReference type="GO" id="GO:0000981">
    <property type="term" value="F:DNA-binding transcription factor activity, RNA polymerase II-specific"/>
    <property type="evidence" value="ECO:0007669"/>
    <property type="project" value="InterPro"/>
</dbReference>
<gene>
    <name evidence="9" type="ORF">X777_00891</name>
</gene>
<feature type="region of interest" description="Disordered" evidence="7">
    <location>
        <begin position="94"/>
        <end position="119"/>
    </location>
</feature>
<evidence type="ECO:0000313" key="10">
    <source>
        <dbReference type="Proteomes" id="UP000053097"/>
    </source>
</evidence>
<dbReference type="PRINTS" id="PR00024">
    <property type="entry name" value="HOMEOBOX"/>
</dbReference>
<feature type="compositionally biased region" description="Polar residues" evidence="7">
    <location>
        <begin position="94"/>
        <end position="103"/>
    </location>
</feature>
<evidence type="ECO:0000256" key="6">
    <source>
        <dbReference type="RuleBase" id="RU000682"/>
    </source>
</evidence>
<dbReference type="OrthoDB" id="6159439at2759"/>
<evidence type="ECO:0000313" key="9">
    <source>
        <dbReference type="EMBL" id="EZA57789.1"/>
    </source>
</evidence>
<accession>A0A026WRQ6</accession>
<keyword evidence="4 5" id="KW-0539">Nucleus</keyword>
<feature type="domain" description="Homeobox" evidence="8">
    <location>
        <begin position="114"/>
        <end position="174"/>
    </location>
</feature>
<feature type="region of interest" description="Disordered" evidence="7">
    <location>
        <begin position="238"/>
        <end position="265"/>
    </location>
</feature>
<dbReference type="InterPro" id="IPR001356">
    <property type="entry name" value="HD"/>
</dbReference>
<organism evidence="9 10">
    <name type="scientific">Ooceraea biroi</name>
    <name type="common">Clonal raider ant</name>
    <name type="synonym">Cerapachys biroi</name>
    <dbReference type="NCBI Taxonomy" id="2015173"/>
    <lineage>
        <taxon>Eukaryota</taxon>
        <taxon>Metazoa</taxon>
        <taxon>Ecdysozoa</taxon>
        <taxon>Arthropoda</taxon>
        <taxon>Hexapoda</taxon>
        <taxon>Insecta</taxon>
        <taxon>Pterygota</taxon>
        <taxon>Neoptera</taxon>
        <taxon>Endopterygota</taxon>
        <taxon>Hymenoptera</taxon>
        <taxon>Apocrita</taxon>
        <taxon>Aculeata</taxon>
        <taxon>Formicoidea</taxon>
        <taxon>Formicidae</taxon>
        <taxon>Dorylinae</taxon>
        <taxon>Ooceraea</taxon>
    </lineage>
</organism>
<proteinExistence type="predicted"/>
<keyword evidence="2 5" id="KW-0238">DNA-binding</keyword>
<protein>
    <submittedName>
        <fullName evidence="9">Homeobox protein Nkx-2.6</fullName>
    </submittedName>
</protein>
<dbReference type="SMART" id="SM00389">
    <property type="entry name" value="HOX"/>
    <property type="match status" value="1"/>
</dbReference>
<dbReference type="InterPro" id="IPR017970">
    <property type="entry name" value="Homeobox_CS"/>
</dbReference>
<keyword evidence="3 5" id="KW-0371">Homeobox</keyword>
<dbReference type="AlphaFoldDB" id="A0A026WRQ6"/>
<dbReference type="EMBL" id="KK107139">
    <property type="protein sequence ID" value="EZA57789.1"/>
    <property type="molecule type" value="Genomic_DNA"/>
</dbReference>
<feature type="compositionally biased region" description="Basic residues" evidence="7">
    <location>
        <begin position="110"/>
        <end position="119"/>
    </location>
</feature>
<evidence type="ECO:0000256" key="1">
    <source>
        <dbReference type="ARBA" id="ARBA00004123"/>
    </source>
</evidence>
<evidence type="ECO:0000256" key="2">
    <source>
        <dbReference type="ARBA" id="ARBA00023125"/>
    </source>
</evidence>
<dbReference type="PROSITE" id="PS00027">
    <property type="entry name" value="HOMEOBOX_1"/>
    <property type="match status" value="1"/>
</dbReference>